<gene>
    <name evidence="1" type="ORF">COS26_02700</name>
</gene>
<dbReference type="AlphaFoldDB" id="A0A2M7D7C5"/>
<organism evidence="1 2">
    <name type="scientific">Candidatus Nealsonbacteria bacterium CG02_land_8_20_14_3_00_40_11</name>
    <dbReference type="NCBI Taxonomy" id="1974700"/>
    <lineage>
        <taxon>Bacteria</taxon>
        <taxon>Candidatus Nealsoniibacteriota</taxon>
    </lineage>
</organism>
<dbReference type="EMBL" id="PEUA01000061">
    <property type="protein sequence ID" value="PIV42014.1"/>
    <property type="molecule type" value="Genomic_DNA"/>
</dbReference>
<sequence length="111" mass="13449">MIPTQCHLWQKEKITLDDLDFETIKTYWDSSHFWRLLRKCKQCGQLYIDDTVEFVDWKDGNDEIYTMFIPVSEKELEKNDFSKLSSIELFMFSPRILWDKDGSKKWIGKEQ</sequence>
<protein>
    <submittedName>
        <fullName evidence="1">Uncharacterized protein</fullName>
    </submittedName>
</protein>
<reference evidence="2" key="1">
    <citation type="submission" date="2017-09" db="EMBL/GenBank/DDBJ databases">
        <title>Depth-based differentiation of microbial function through sediment-hosted aquifers and enrichment of novel symbionts in the deep terrestrial subsurface.</title>
        <authorList>
            <person name="Probst A.J."/>
            <person name="Ladd B."/>
            <person name="Jarett J.K."/>
            <person name="Geller-Mcgrath D.E."/>
            <person name="Sieber C.M.K."/>
            <person name="Emerson J.B."/>
            <person name="Anantharaman K."/>
            <person name="Thomas B.C."/>
            <person name="Malmstrom R."/>
            <person name="Stieglmeier M."/>
            <person name="Klingl A."/>
            <person name="Woyke T."/>
            <person name="Ryan C.M."/>
            <person name="Banfield J.F."/>
        </authorList>
    </citation>
    <scope>NUCLEOTIDE SEQUENCE [LARGE SCALE GENOMIC DNA]</scope>
</reference>
<accession>A0A2M7D7C5</accession>
<evidence type="ECO:0000313" key="1">
    <source>
        <dbReference type="EMBL" id="PIV42014.1"/>
    </source>
</evidence>
<dbReference type="Proteomes" id="UP000230304">
    <property type="component" value="Unassembled WGS sequence"/>
</dbReference>
<evidence type="ECO:0000313" key="2">
    <source>
        <dbReference type="Proteomes" id="UP000230304"/>
    </source>
</evidence>
<proteinExistence type="predicted"/>
<name>A0A2M7D7C5_9BACT</name>
<comment type="caution">
    <text evidence="1">The sequence shown here is derived from an EMBL/GenBank/DDBJ whole genome shotgun (WGS) entry which is preliminary data.</text>
</comment>